<keyword evidence="3" id="KW-1185">Reference proteome</keyword>
<evidence type="ECO:0000313" key="3">
    <source>
        <dbReference type="Proteomes" id="UP000694888"/>
    </source>
</evidence>
<gene>
    <name evidence="4" type="primary">LOC101853087</name>
</gene>
<proteinExistence type="predicted"/>
<reference evidence="4" key="1">
    <citation type="submission" date="2025-08" db="UniProtKB">
        <authorList>
            <consortium name="RefSeq"/>
        </authorList>
    </citation>
    <scope>IDENTIFICATION</scope>
</reference>
<dbReference type="RefSeq" id="XP_005098815.1">
    <property type="nucleotide sequence ID" value="XM_005098758.3"/>
</dbReference>
<evidence type="ECO:0000256" key="2">
    <source>
        <dbReference type="SAM" id="SignalP"/>
    </source>
</evidence>
<organism evidence="3 4">
    <name type="scientific">Aplysia californica</name>
    <name type="common">California sea hare</name>
    <dbReference type="NCBI Taxonomy" id="6500"/>
    <lineage>
        <taxon>Eukaryota</taxon>
        <taxon>Metazoa</taxon>
        <taxon>Spiralia</taxon>
        <taxon>Lophotrochozoa</taxon>
        <taxon>Mollusca</taxon>
        <taxon>Gastropoda</taxon>
        <taxon>Heterobranchia</taxon>
        <taxon>Euthyneura</taxon>
        <taxon>Tectipleura</taxon>
        <taxon>Aplysiida</taxon>
        <taxon>Aplysioidea</taxon>
        <taxon>Aplysiidae</taxon>
        <taxon>Aplysia</taxon>
    </lineage>
</organism>
<evidence type="ECO:0000256" key="1">
    <source>
        <dbReference type="SAM" id="MobiDB-lite"/>
    </source>
</evidence>
<name>A0ABM0JPZ1_APLCA</name>
<accession>A0ABM0JPZ1</accession>
<sequence length="137" mass="14870">MALQMIRSNGAFVALVFCFFNREVQGQLKSCFLRLARSGGYTGGDFTRASGYSTTTQYATELSRTRSVHHAGNGGGGDNAHIPLRPIYCPKNNGSDVRAKDDNSDADLANNGALHTIMEKSEEFSPLNPGPERDSRI</sequence>
<feature type="region of interest" description="Disordered" evidence="1">
    <location>
        <begin position="64"/>
        <end position="86"/>
    </location>
</feature>
<dbReference type="GeneID" id="101853087"/>
<feature type="signal peptide" evidence="2">
    <location>
        <begin position="1"/>
        <end position="26"/>
    </location>
</feature>
<dbReference type="Proteomes" id="UP000694888">
    <property type="component" value="Unplaced"/>
</dbReference>
<feature type="region of interest" description="Disordered" evidence="1">
    <location>
        <begin position="118"/>
        <end position="137"/>
    </location>
</feature>
<evidence type="ECO:0000313" key="4">
    <source>
        <dbReference type="RefSeq" id="XP_005098815.1"/>
    </source>
</evidence>
<feature type="chain" id="PRO_5046729370" evidence="2">
    <location>
        <begin position="27"/>
        <end position="137"/>
    </location>
</feature>
<keyword evidence="2" id="KW-0732">Signal</keyword>
<protein>
    <submittedName>
        <fullName evidence="4">Uncharacterized protein LOC101853087</fullName>
    </submittedName>
</protein>